<dbReference type="Pfam" id="PF09375">
    <property type="entry name" value="Peptidase_M75"/>
    <property type="match status" value="1"/>
</dbReference>
<dbReference type="GO" id="GO:0030313">
    <property type="term" value="C:cell envelope"/>
    <property type="evidence" value="ECO:0007669"/>
    <property type="project" value="UniProtKB-SubCell"/>
</dbReference>
<dbReference type="Proteomes" id="UP000194841">
    <property type="component" value="Unassembled WGS sequence"/>
</dbReference>
<keyword evidence="5" id="KW-1185">Reference proteome</keyword>
<protein>
    <recommendedName>
        <fullName evidence="3">Imelysin-like domain-containing protein</fullName>
    </recommendedName>
</protein>
<dbReference type="AlphaFoldDB" id="A0A244CRK9"/>
<dbReference type="CDD" id="cd14659">
    <property type="entry name" value="Imelysin-like_IPPA"/>
    <property type="match status" value="1"/>
</dbReference>
<evidence type="ECO:0000256" key="1">
    <source>
        <dbReference type="ARBA" id="ARBA00004196"/>
    </source>
</evidence>
<proteinExistence type="predicted"/>
<dbReference type="PROSITE" id="PS51257">
    <property type="entry name" value="PROKAR_LIPOPROTEIN"/>
    <property type="match status" value="1"/>
</dbReference>
<evidence type="ECO:0000259" key="3">
    <source>
        <dbReference type="Pfam" id="PF09375"/>
    </source>
</evidence>
<evidence type="ECO:0000313" key="4">
    <source>
        <dbReference type="EMBL" id="OUL57859.1"/>
    </source>
</evidence>
<gene>
    <name evidence="4" type="ORF">B1199_12460</name>
</gene>
<dbReference type="OrthoDB" id="5729110at2"/>
<feature type="domain" description="Imelysin-like" evidence="3">
    <location>
        <begin position="55"/>
        <end position="355"/>
    </location>
</feature>
<dbReference type="InterPro" id="IPR038352">
    <property type="entry name" value="Imelysin_sf"/>
</dbReference>
<dbReference type="EMBL" id="MWPV01000003">
    <property type="protein sequence ID" value="OUL57859.1"/>
    <property type="molecule type" value="Genomic_DNA"/>
</dbReference>
<keyword evidence="2" id="KW-0732">Signal</keyword>
<comment type="subcellular location">
    <subcellularLocation>
        <location evidence="1">Cell envelope</location>
    </subcellularLocation>
</comment>
<organism evidence="4 5">
    <name type="scientific">Pseudoalteromonas ulvae</name>
    <dbReference type="NCBI Taxonomy" id="107327"/>
    <lineage>
        <taxon>Bacteria</taxon>
        <taxon>Pseudomonadati</taxon>
        <taxon>Pseudomonadota</taxon>
        <taxon>Gammaproteobacteria</taxon>
        <taxon>Alteromonadales</taxon>
        <taxon>Pseudoalteromonadaceae</taxon>
        <taxon>Pseudoalteromonas</taxon>
    </lineage>
</organism>
<dbReference type="RefSeq" id="WP_086744440.1">
    <property type="nucleotide sequence ID" value="NZ_MWPV01000003.1"/>
</dbReference>
<dbReference type="InterPro" id="IPR034984">
    <property type="entry name" value="Imelysin-like_IPPA"/>
</dbReference>
<dbReference type="InterPro" id="IPR018976">
    <property type="entry name" value="Imelysin-like"/>
</dbReference>
<evidence type="ECO:0000256" key="2">
    <source>
        <dbReference type="ARBA" id="ARBA00022729"/>
    </source>
</evidence>
<evidence type="ECO:0000313" key="5">
    <source>
        <dbReference type="Proteomes" id="UP000194841"/>
    </source>
</evidence>
<name>A0A244CRK9_PSEDV</name>
<accession>A0A244CRK9</accession>
<reference evidence="4 5" key="1">
    <citation type="submission" date="2017-02" db="EMBL/GenBank/DDBJ databases">
        <title>Pseudoalteromonas ulvae TC14 Genome.</title>
        <authorList>
            <person name="Molmeret M."/>
        </authorList>
    </citation>
    <scope>NUCLEOTIDE SEQUENCE [LARGE SCALE GENOMIC DNA]</scope>
    <source>
        <strain evidence="4">TC14</strain>
    </source>
</reference>
<sequence>MNKYLCVMLSASLLTACGGGSKQSTPVVVEPPPVVVKTNEQAMSAILTDLADKVIIPDYQQFQQRSEAFEVASTQFCSLSQANQSDLTALQQSWLALNAAWHATRATKLGPVFKQFRYSRLQTWPDNNAAVSRGVATLLAADNLTAQVVANTQDGAQGLPALEYLIFAEQSESSLLNAADKAKRCLAVMAIAANVTQLSTELVTGWQTEGDNFRAQYIAGNGDFVSTKDALEEQLTNWFELVEIITDNKIAEPLGLLSPGAITNAEQYRSQSSLMNIEQNLQSLQRIYLGDQGYGFDDYLAEIYQAQTLDNVIKEAFSGVFIALNDVNDVLEVAITTDDGRSQLVVLSNKIKALRTIMASDFVQTTGLNPSFNSNDGD</sequence>
<dbReference type="Gene3D" id="1.20.1420.20">
    <property type="entry name" value="M75 peptidase, HXXE motif"/>
    <property type="match status" value="1"/>
</dbReference>
<comment type="caution">
    <text evidence="4">The sequence shown here is derived from an EMBL/GenBank/DDBJ whole genome shotgun (WGS) entry which is preliminary data.</text>
</comment>